<organism evidence="1 2">
    <name type="scientific">Arctium lappa</name>
    <name type="common">Greater burdock</name>
    <name type="synonym">Lappa major</name>
    <dbReference type="NCBI Taxonomy" id="4217"/>
    <lineage>
        <taxon>Eukaryota</taxon>
        <taxon>Viridiplantae</taxon>
        <taxon>Streptophyta</taxon>
        <taxon>Embryophyta</taxon>
        <taxon>Tracheophyta</taxon>
        <taxon>Spermatophyta</taxon>
        <taxon>Magnoliopsida</taxon>
        <taxon>eudicotyledons</taxon>
        <taxon>Gunneridae</taxon>
        <taxon>Pentapetalae</taxon>
        <taxon>asterids</taxon>
        <taxon>campanulids</taxon>
        <taxon>Asterales</taxon>
        <taxon>Asteraceae</taxon>
        <taxon>Carduoideae</taxon>
        <taxon>Cardueae</taxon>
        <taxon>Arctiinae</taxon>
        <taxon>Arctium</taxon>
    </lineage>
</organism>
<reference evidence="2" key="1">
    <citation type="journal article" date="2022" name="Mol. Ecol. Resour.">
        <title>The genomes of chicory, endive, great burdock and yacon provide insights into Asteraceae palaeo-polyploidization history and plant inulin production.</title>
        <authorList>
            <person name="Fan W."/>
            <person name="Wang S."/>
            <person name="Wang H."/>
            <person name="Wang A."/>
            <person name="Jiang F."/>
            <person name="Liu H."/>
            <person name="Zhao H."/>
            <person name="Xu D."/>
            <person name="Zhang Y."/>
        </authorList>
    </citation>
    <scope>NUCLEOTIDE SEQUENCE [LARGE SCALE GENOMIC DNA]</scope>
    <source>
        <strain evidence="2">cv. Niubang</strain>
    </source>
</reference>
<evidence type="ECO:0000313" key="1">
    <source>
        <dbReference type="EMBL" id="KAI3692464.1"/>
    </source>
</evidence>
<protein>
    <submittedName>
        <fullName evidence="1">Uncharacterized protein</fullName>
    </submittedName>
</protein>
<keyword evidence="2" id="KW-1185">Reference proteome</keyword>
<dbReference type="EMBL" id="CM042057">
    <property type="protein sequence ID" value="KAI3692464.1"/>
    <property type="molecule type" value="Genomic_DNA"/>
</dbReference>
<dbReference type="Proteomes" id="UP001055879">
    <property type="component" value="Linkage Group LG11"/>
</dbReference>
<name>A0ACB8Z473_ARCLA</name>
<gene>
    <name evidence="1" type="ORF">L6452_32280</name>
</gene>
<reference evidence="1 2" key="2">
    <citation type="journal article" date="2022" name="Mol. Ecol. Resour.">
        <title>The genomes of chicory, endive, great burdock and yacon provide insights into Asteraceae paleo-polyploidization history and plant inulin production.</title>
        <authorList>
            <person name="Fan W."/>
            <person name="Wang S."/>
            <person name="Wang H."/>
            <person name="Wang A."/>
            <person name="Jiang F."/>
            <person name="Liu H."/>
            <person name="Zhao H."/>
            <person name="Xu D."/>
            <person name="Zhang Y."/>
        </authorList>
    </citation>
    <scope>NUCLEOTIDE SEQUENCE [LARGE SCALE GENOMIC DNA]</scope>
    <source>
        <strain evidence="2">cv. Niubang</strain>
    </source>
</reference>
<proteinExistence type="predicted"/>
<accession>A0ACB8Z473</accession>
<comment type="caution">
    <text evidence="1">The sequence shown here is derived from an EMBL/GenBank/DDBJ whole genome shotgun (WGS) entry which is preliminary data.</text>
</comment>
<evidence type="ECO:0000313" key="2">
    <source>
        <dbReference type="Proteomes" id="UP001055879"/>
    </source>
</evidence>
<sequence length="135" mass="15644">MLLAKQIEAGKALMAEDEYWLDHSDEEEEDEEKDEKTHLCFMGTMETDVEANSDDEENEVCDLTHSDFLNQMNAMLTKLEELESKLKREKGLILEQNQSIQKLSNAVAEKKVLVETLHKNIDTSQRTDYNSLRSY</sequence>